<dbReference type="OrthoDB" id="7425063at2"/>
<name>A0A1Z1FFC1_9SPHN</name>
<proteinExistence type="predicted"/>
<evidence type="ECO:0008006" key="4">
    <source>
        <dbReference type="Google" id="ProtNLM"/>
    </source>
</evidence>
<dbReference type="RefSeq" id="WP_066848913.1">
    <property type="nucleotide sequence ID" value="NZ_CP019602.1"/>
</dbReference>
<evidence type="ECO:0000313" key="2">
    <source>
        <dbReference type="EMBL" id="ARU17445.1"/>
    </source>
</evidence>
<dbReference type="Proteomes" id="UP000195807">
    <property type="component" value="Chromosome"/>
</dbReference>
<dbReference type="EMBL" id="CP019602">
    <property type="protein sequence ID" value="ARU17445.1"/>
    <property type="molecule type" value="Genomic_DNA"/>
</dbReference>
<evidence type="ECO:0000256" key="1">
    <source>
        <dbReference type="SAM" id="SignalP"/>
    </source>
</evidence>
<dbReference type="AlphaFoldDB" id="A0A1Z1FFC1"/>
<dbReference type="PROSITE" id="PS51257">
    <property type="entry name" value="PROKAR_LIPOPROTEIN"/>
    <property type="match status" value="1"/>
</dbReference>
<gene>
    <name evidence="2" type="ORF">A9D14_10620</name>
</gene>
<organism evidence="2 3">
    <name type="scientific">Croceicoccus marinus</name>
    <dbReference type="NCBI Taxonomy" id="450378"/>
    <lineage>
        <taxon>Bacteria</taxon>
        <taxon>Pseudomonadati</taxon>
        <taxon>Pseudomonadota</taxon>
        <taxon>Alphaproteobacteria</taxon>
        <taxon>Sphingomonadales</taxon>
        <taxon>Erythrobacteraceae</taxon>
        <taxon>Croceicoccus</taxon>
    </lineage>
</organism>
<feature type="signal peptide" evidence="1">
    <location>
        <begin position="1"/>
        <end position="20"/>
    </location>
</feature>
<dbReference type="STRING" id="450378.GCA_001661675_02140"/>
<feature type="chain" id="PRO_5011682701" description="Lipoprotein" evidence="1">
    <location>
        <begin position="21"/>
        <end position="217"/>
    </location>
</feature>
<accession>A0A1Z1FFC1</accession>
<reference evidence="2 3" key="1">
    <citation type="submission" date="2017-01" db="EMBL/GenBank/DDBJ databases">
        <title>Complete genome sequence of esterase-producing bacterium Croceicoccus marinus E4A9.</title>
        <authorList>
            <person name="Wu Y.-H."/>
            <person name="Cheng H."/>
            <person name="Xu L."/>
            <person name="Huo Y.-Y."/>
            <person name="Wang C.-S."/>
            <person name="Xu X.-W."/>
        </authorList>
    </citation>
    <scope>NUCLEOTIDE SEQUENCE [LARGE SCALE GENOMIC DNA]</scope>
    <source>
        <strain evidence="2 3">E4A9</strain>
    </source>
</reference>
<sequence length="217" mass="22751">MKFRSVRTAFLLGSAALLSACSGEGDLVIQEGVGVTSVRSRCPAVGIPAYTGDITTFSQPGDTTLASMDVAATITNLRVTCDDTGERIYSEASFDVLATRRDAGAARSVELPYFVTVLQGGSTVQSKRVGTVTVNFAAGAERAQASAKAGAFVNAAAATLPEDIRERITRRRKPGDPDAALDPLADPEVRAAVARASFEMLVGFQLSEAQLAYNATR</sequence>
<evidence type="ECO:0000313" key="3">
    <source>
        <dbReference type="Proteomes" id="UP000195807"/>
    </source>
</evidence>
<protein>
    <recommendedName>
        <fullName evidence="4">Lipoprotein</fullName>
    </recommendedName>
</protein>
<dbReference type="KEGG" id="cman:A9D14_10620"/>
<keyword evidence="3" id="KW-1185">Reference proteome</keyword>
<keyword evidence="1" id="KW-0732">Signal</keyword>